<organism evidence="3 4">
    <name type="scientific">Meganyctiphanes norvegica</name>
    <name type="common">Northern krill</name>
    <name type="synonym">Thysanopoda norvegica</name>
    <dbReference type="NCBI Taxonomy" id="48144"/>
    <lineage>
        <taxon>Eukaryota</taxon>
        <taxon>Metazoa</taxon>
        <taxon>Ecdysozoa</taxon>
        <taxon>Arthropoda</taxon>
        <taxon>Crustacea</taxon>
        <taxon>Multicrustacea</taxon>
        <taxon>Malacostraca</taxon>
        <taxon>Eumalacostraca</taxon>
        <taxon>Eucarida</taxon>
        <taxon>Euphausiacea</taxon>
        <taxon>Euphausiidae</taxon>
        <taxon>Meganyctiphanes</taxon>
    </lineage>
</organism>
<reference evidence="3 4" key="1">
    <citation type="submission" date="2024-05" db="EMBL/GenBank/DDBJ databases">
        <authorList>
            <person name="Wallberg A."/>
        </authorList>
    </citation>
    <scope>NUCLEOTIDE SEQUENCE [LARGE SCALE GENOMIC DNA]</scope>
</reference>
<evidence type="ECO:0000256" key="1">
    <source>
        <dbReference type="SAM" id="MobiDB-lite"/>
    </source>
</evidence>
<feature type="transmembrane region" description="Helical" evidence="2">
    <location>
        <begin position="366"/>
        <end position="386"/>
    </location>
</feature>
<feature type="compositionally biased region" description="Polar residues" evidence="1">
    <location>
        <begin position="1"/>
        <end position="10"/>
    </location>
</feature>
<name>A0AAV2PRD5_MEGNR</name>
<gene>
    <name evidence="3" type="ORF">MNOR_LOCUS2575</name>
</gene>
<protein>
    <submittedName>
        <fullName evidence="3">Uncharacterized protein</fullName>
    </submittedName>
</protein>
<dbReference type="Proteomes" id="UP001497623">
    <property type="component" value="Unassembled WGS sequence"/>
</dbReference>
<keyword evidence="2" id="KW-1133">Transmembrane helix</keyword>
<feature type="compositionally biased region" description="Polar residues" evidence="1">
    <location>
        <begin position="89"/>
        <end position="103"/>
    </location>
</feature>
<accession>A0AAV2PRD5</accession>
<keyword evidence="4" id="KW-1185">Reference proteome</keyword>
<keyword evidence="2" id="KW-0812">Transmembrane</keyword>
<feature type="region of interest" description="Disordered" evidence="1">
    <location>
        <begin position="238"/>
        <end position="274"/>
    </location>
</feature>
<evidence type="ECO:0000313" key="4">
    <source>
        <dbReference type="Proteomes" id="UP001497623"/>
    </source>
</evidence>
<keyword evidence="2" id="KW-0472">Membrane</keyword>
<evidence type="ECO:0000256" key="2">
    <source>
        <dbReference type="SAM" id="Phobius"/>
    </source>
</evidence>
<sequence>MKNMENSKNVHQAKSKEKRGQVDSDLEVEPKQHKNLSQTGCFGQSEEIGTHQRRSYNLDKVNTRGVDPQTDPFPLLLIKGKEGRKVSEYQSQDLHISAGNPSESSDKDENITLKTPIQDKSVCNKAGERQSLVVNFKDNIGLSVSCKDNSELLMNLRKGVGDLVKAAACPIHETSNKEDEFTDKQLRSISTIRREDERCEDNSARMCGSQRELAPANTKEMEGCKSCDHIYKGSSKELTSNSQTQTGSHISKTTVTDARTSTHRSLSSQTVTKDQKNHSVQTTCIQATQECQTTPVYTTSSSQTSVPKSDNLRRIVIKPWSARKYNEMCMCAELGTPCTCANRNASSWEMHLPRNSSWWPKVKKTLLIIAAVIPWIFLIVYAIYYYRIDGNY</sequence>
<dbReference type="AlphaFoldDB" id="A0AAV2PRD5"/>
<feature type="region of interest" description="Disordered" evidence="1">
    <location>
        <begin position="89"/>
        <end position="109"/>
    </location>
</feature>
<comment type="caution">
    <text evidence="3">The sequence shown here is derived from an EMBL/GenBank/DDBJ whole genome shotgun (WGS) entry which is preliminary data.</text>
</comment>
<dbReference type="EMBL" id="CAXKWB010000801">
    <property type="protein sequence ID" value="CAL4062276.1"/>
    <property type="molecule type" value="Genomic_DNA"/>
</dbReference>
<feature type="compositionally biased region" description="Basic and acidic residues" evidence="1">
    <location>
        <begin position="14"/>
        <end position="32"/>
    </location>
</feature>
<proteinExistence type="predicted"/>
<feature type="region of interest" description="Disordered" evidence="1">
    <location>
        <begin position="1"/>
        <end position="72"/>
    </location>
</feature>
<evidence type="ECO:0000313" key="3">
    <source>
        <dbReference type="EMBL" id="CAL4062276.1"/>
    </source>
</evidence>